<protein>
    <submittedName>
        <fullName evidence="2">Uncharacterized protein</fullName>
    </submittedName>
</protein>
<proteinExistence type="predicted"/>
<sequence>GAPSITEYISDHEEKKVAQKIGGASL</sequence>
<gene>
    <name evidence="2" type="ORF">AFUS01_LOCUS6280</name>
</gene>
<dbReference type="AlphaFoldDB" id="A0A8J2NKV8"/>
<dbReference type="Proteomes" id="UP000708208">
    <property type="component" value="Unassembled WGS sequence"/>
</dbReference>
<evidence type="ECO:0000313" key="2">
    <source>
        <dbReference type="EMBL" id="CAG7716791.1"/>
    </source>
</evidence>
<comment type="caution">
    <text evidence="2">The sequence shown here is derived from an EMBL/GenBank/DDBJ whole genome shotgun (WGS) entry which is preliminary data.</text>
</comment>
<evidence type="ECO:0000313" key="3">
    <source>
        <dbReference type="Proteomes" id="UP000708208"/>
    </source>
</evidence>
<reference evidence="2" key="1">
    <citation type="submission" date="2021-06" db="EMBL/GenBank/DDBJ databases">
        <authorList>
            <person name="Hodson N. C."/>
            <person name="Mongue J. A."/>
            <person name="Jaron S. K."/>
        </authorList>
    </citation>
    <scope>NUCLEOTIDE SEQUENCE</scope>
</reference>
<dbReference type="EMBL" id="CAJVCH010041254">
    <property type="protein sequence ID" value="CAG7716791.1"/>
    <property type="molecule type" value="Genomic_DNA"/>
</dbReference>
<accession>A0A8J2NKV8</accession>
<organism evidence="2 3">
    <name type="scientific">Allacma fusca</name>
    <dbReference type="NCBI Taxonomy" id="39272"/>
    <lineage>
        <taxon>Eukaryota</taxon>
        <taxon>Metazoa</taxon>
        <taxon>Ecdysozoa</taxon>
        <taxon>Arthropoda</taxon>
        <taxon>Hexapoda</taxon>
        <taxon>Collembola</taxon>
        <taxon>Symphypleona</taxon>
        <taxon>Sminthuridae</taxon>
        <taxon>Allacma</taxon>
    </lineage>
</organism>
<keyword evidence="3" id="KW-1185">Reference proteome</keyword>
<evidence type="ECO:0000256" key="1">
    <source>
        <dbReference type="SAM" id="MobiDB-lite"/>
    </source>
</evidence>
<name>A0A8J2NKV8_9HEXA</name>
<feature type="non-terminal residue" evidence="2">
    <location>
        <position position="1"/>
    </location>
</feature>
<feature type="region of interest" description="Disordered" evidence="1">
    <location>
        <begin position="1"/>
        <end position="26"/>
    </location>
</feature>